<dbReference type="PRINTS" id="PR00035">
    <property type="entry name" value="HTHGNTR"/>
</dbReference>
<evidence type="ECO:0000313" key="7">
    <source>
        <dbReference type="Proteomes" id="UP001501237"/>
    </source>
</evidence>
<gene>
    <name evidence="6" type="ORF">GCM10010468_27140</name>
</gene>
<keyword evidence="7" id="KW-1185">Reference proteome</keyword>
<evidence type="ECO:0000259" key="5">
    <source>
        <dbReference type="PROSITE" id="PS50949"/>
    </source>
</evidence>
<proteinExistence type="predicted"/>
<sequence length="259" mass="28489">MVGVVRPDPVRAEGPSRAKPHQVADAIRALIVSGELSEGDSLGREPELIERFGVSRPSLREALRILEADGLITVVRGVYGGVIVHQPDQRMTARTGSLVLRARNVPLADVFEARAMLEPLAVRRIASRRNRAAALAELRALIVQEERAIEDPERFGYANAAFHERLMQLGGNQTLTVLTEMLTEIVVRSVAEVSRADDPTGSVAVRRRGLRSQRRLLELIEAGDATAAEEHWRSHMAVVGRVMLGQRASKVVELLVRDP</sequence>
<dbReference type="InterPro" id="IPR036388">
    <property type="entry name" value="WH-like_DNA-bd_sf"/>
</dbReference>
<dbReference type="InterPro" id="IPR011711">
    <property type="entry name" value="GntR_C"/>
</dbReference>
<dbReference type="Pfam" id="PF07729">
    <property type="entry name" value="FCD"/>
    <property type="match status" value="1"/>
</dbReference>
<evidence type="ECO:0000256" key="4">
    <source>
        <dbReference type="SAM" id="MobiDB-lite"/>
    </source>
</evidence>
<dbReference type="Gene3D" id="1.20.120.530">
    <property type="entry name" value="GntR ligand-binding domain-like"/>
    <property type="match status" value="1"/>
</dbReference>
<dbReference type="PROSITE" id="PS50949">
    <property type="entry name" value="HTH_GNTR"/>
    <property type="match status" value="1"/>
</dbReference>
<dbReference type="SMART" id="SM00895">
    <property type="entry name" value="FCD"/>
    <property type="match status" value="1"/>
</dbReference>
<name>A0ABP6Q8P8_9ACTN</name>
<dbReference type="PANTHER" id="PTHR43537:SF24">
    <property type="entry name" value="GLUCONATE OPERON TRANSCRIPTIONAL REPRESSOR"/>
    <property type="match status" value="1"/>
</dbReference>
<dbReference type="Proteomes" id="UP001501237">
    <property type="component" value="Unassembled WGS sequence"/>
</dbReference>
<comment type="caution">
    <text evidence="6">The sequence shown here is derived from an EMBL/GenBank/DDBJ whole genome shotgun (WGS) entry which is preliminary data.</text>
</comment>
<organism evidence="6 7">
    <name type="scientific">Actinocorallia longicatena</name>
    <dbReference type="NCBI Taxonomy" id="111803"/>
    <lineage>
        <taxon>Bacteria</taxon>
        <taxon>Bacillati</taxon>
        <taxon>Actinomycetota</taxon>
        <taxon>Actinomycetes</taxon>
        <taxon>Streptosporangiales</taxon>
        <taxon>Thermomonosporaceae</taxon>
        <taxon>Actinocorallia</taxon>
    </lineage>
</organism>
<keyword evidence="2" id="KW-0238">DNA-binding</keyword>
<dbReference type="InterPro" id="IPR000524">
    <property type="entry name" value="Tscrpt_reg_HTH_GntR"/>
</dbReference>
<keyword evidence="1" id="KW-0805">Transcription regulation</keyword>
<dbReference type="PANTHER" id="PTHR43537">
    <property type="entry name" value="TRANSCRIPTIONAL REGULATOR, GNTR FAMILY"/>
    <property type="match status" value="1"/>
</dbReference>
<dbReference type="Gene3D" id="1.10.10.10">
    <property type="entry name" value="Winged helix-like DNA-binding domain superfamily/Winged helix DNA-binding domain"/>
    <property type="match status" value="1"/>
</dbReference>
<evidence type="ECO:0000256" key="1">
    <source>
        <dbReference type="ARBA" id="ARBA00023015"/>
    </source>
</evidence>
<evidence type="ECO:0000256" key="2">
    <source>
        <dbReference type="ARBA" id="ARBA00023125"/>
    </source>
</evidence>
<dbReference type="SUPFAM" id="SSF48008">
    <property type="entry name" value="GntR ligand-binding domain-like"/>
    <property type="match status" value="1"/>
</dbReference>
<dbReference type="Pfam" id="PF00392">
    <property type="entry name" value="GntR"/>
    <property type="match status" value="1"/>
</dbReference>
<protein>
    <submittedName>
        <fullName evidence="6">FCD domain-containing protein</fullName>
    </submittedName>
</protein>
<dbReference type="CDD" id="cd07377">
    <property type="entry name" value="WHTH_GntR"/>
    <property type="match status" value="1"/>
</dbReference>
<dbReference type="InterPro" id="IPR036390">
    <property type="entry name" value="WH_DNA-bd_sf"/>
</dbReference>
<evidence type="ECO:0000313" key="6">
    <source>
        <dbReference type="EMBL" id="GAA3209648.1"/>
    </source>
</evidence>
<evidence type="ECO:0000256" key="3">
    <source>
        <dbReference type="ARBA" id="ARBA00023163"/>
    </source>
</evidence>
<keyword evidence="3" id="KW-0804">Transcription</keyword>
<accession>A0ABP6Q8P8</accession>
<dbReference type="InterPro" id="IPR008920">
    <property type="entry name" value="TF_FadR/GntR_C"/>
</dbReference>
<dbReference type="EMBL" id="BAAAUV010000006">
    <property type="protein sequence ID" value="GAA3209648.1"/>
    <property type="molecule type" value="Genomic_DNA"/>
</dbReference>
<feature type="region of interest" description="Disordered" evidence="4">
    <location>
        <begin position="1"/>
        <end position="20"/>
    </location>
</feature>
<dbReference type="SMART" id="SM00345">
    <property type="entry name" value="HTH_GNTR"/>
    <property type="match status" value="1"/>
</dbReference>
<dbReference type="SUPFAM" id="SSF46785">
    <property type="entry name" value="Winged helix' DNA-binding domain"/>
    <property type="match status" value="1"/>
</dbReference>
<feature type="domain" description="HTH gntR-type" evidence="5">
    <location>
        <begin position="17"/>
        <end position="87"/>
    </location>
</feature>
<reference evidence="7" key="1">
    <citation type="journal article" date="2019" name="Int. J. Syst. Evol. Microbiol.">
        <title>The Global Catalogue of Microorganisms (GCM) 10K type strain sequencing project: providing services to taxonomists for standard genome sequencing and annotation.</title>
        <authorList>
            <consortium name="The Broad Institute Genomics Platform"/>
            <consortium name="The Broad Institute Genome Sequencing Center for Infectious Disease"/>
            <person name="Wu L."/>
            <person name="Ma J."/>
        </authorList>
    </citation>
    <scope>NUCLEOTIDE SEQUENCE [LARGE SCALE GENOMIC DNA]</scope>
    <source>
        <strain evidence="7">JCM 9377</strain>
    </source>
</reference>